<gene>
    <name evidence="1" type="ORF">QYB97_06030</name>
</gene>
<dbReference type="EMBL" id="JAUHTR010000002">
    <property type="protein sequence ID" value="MDN4524022.1"/>
    <property type="molecule type" value="Genomic_DNA"/>
</dbReference>
<protein>
    <submittedName>
        <fullName evidence="1">Uncharacterized protein</fullName>
    </submittedName>
</protein>
<dbReference type="Proteomes" id="UP001172721">
    <property type="component" value="Unassembled WGS sequence"/>
</dbReference>
<name>A0ABT8HTB9_9BACL</name>
<evidence type="ECO:0000313" key="1">
    <source>
        <dbReference type="EMBL" id="MDN4524022.1"/>
    </source>
</evidence>
<reference evidence="1" key="1">
    <citation type="submission" date="2023-07" db="EMBL/GenBank/DDBJ databases">
        <title>Fictibacillus sp. isolated from freshwater pond.</title>
        <authorList>
            <person name="Kirdat K."/>
            <person name="Bhat A."/>
            <person name="Mourya A."/>
            <person name="Yadav A."/>
        </authorList>
    </citation>
    <scope>NUCLEOTIDE SEQUENCE</scope>
    <source>
        <strain evidence="1">NE201</strain>
    </source>
</reference>
<proteinExistence type="predicted"/>
<dbReference type="RefSeq" id="WP_301165077.1">
    <property type="nucleotide sequence ID" value="NZ_JAUHTR010000002.1"/>
</dbReference>
<comment type="caution">
    <text evidence="1">The sequence shown here is derived from an EMBL/GenBank/DDBJ whole genome shotgun (WGS) entry which is preliminary data.</text>
</comment>
<evidence type="ECO:0000313" key="2">
    <source>
        <dbReference type="Proteomes" id="UP001172721"/>
    </source>
</evidence>
<sequence>MNDVIILGQKKYKENVIAEKVKVAGHGCFLKGLQAANAYVSGVFTVGGKTSINHLKNRGHFKSRELEAFTVDSKGFMKIDGHAAVNEQFFSKGVLTIGGMLCARNISIKSGALSKRGWGRRSKCYQVKGDTIEMEAVAADSVEGNVVRIGARCVVGELRYGEHCEVHPTSIVKKVTKAGGNPWLNLNNVRHYGKRVE</sequence>
<accession>A0ABT8HTB9</accession>
<organism evidence="1 2">
    <name type="scientific">Fictibacillus fluitans</name>
    <dbReference type="NCBI Taxonomy" id="3058422"/>
    <lineage>
        <taxon>Bacteria</taxon>
        <taxon>Bacillati</taxon>
        <taxon>Bacillota</taxon>
        <taxon>Bacilli</taxon>
        <taxon>Bacillales</taxon>
        <taxon>Fictibacillaceae</taxon>
        <taxon>Fictibacillus</taxon>
    </lineage>
</organism>
<keyword evidence="2" id="KW-1185">Reference proteome</keyword>